<keyword evidence="1" id="KW-0732">Signal</keyword>
<comment type="caution">
    <text evidence="2">The sequence shown here is derived from an EMBL/GenBank/DDBJ whole genome shotgun (WGS) entry which is preliminary data.</text>
</comment>
<reference evidence="3" key="1">
    <citation type="journal article" date="2013" name="Genome Announc.">
        <title>Draft Genome Sequence of the Dimorphic Prosthecate Bacterium Brevundimonas abyssalis TAR-001T.</title>
        <authorList>
            <person name="Tsubouchi T."/>
            <person name="Nishi S."/>
            <person name="Usui K."/>
            <person name="Shimane Y."/>
            <person name="Takaki Y."/>
            <person name="Maruyama T."/>
            <person name="Hatada Y."/>
        </authorList>
    </citation>
    <scope>NUCLEOTIDE SEQUENCE [LARGE SCALE GENOMIC DNA]</scope>
    <source>
        <strain evidence="3">TAR-001</strain>
    </source>
</reference>
<feature type="chain" id="PRO_5034705747" evidence="1">
    <location>
        <begin position="22"/>
        <end position="187"/>
    </location>
</feature>
<dbReference type="AlphaFoldDB" id="A0A8E0TSJ5"/>
<proteinExistence type="predicted"/>
<organism evidence="2 3">
    <name type="scientific">Brevundimonas abyssalis TAR-001</name>
    <dbReference type="NCBI Taxonomy" id="1391729"/>
    <lineage>
        <taxon>Bacteria</taxon>
        <taxon>Pseudomonadati</taxon>
        <taxon>Pseudomonadota</taxon>
        <taxon>Alphaproteobacteria</taxon>
        <taxon>Caulobacterales</taxon>
        <taxon>Caulobacteraceae</taxon>
        <taxon>Brevundimonas</taxon>
    </lineage>
</organism>
<dbReference type="Proteomes" id="UP000016569">
    <property type="component" value="Unassembled WGS sequence"/>
</dbReference>
<evidence type="ECO:0000256" key="1">
    <source>
        <dbReference type="SAM" id="SignalP"/>
    </source>
</evidence>
<dbReference type="EMBL" id="BATC01000025">
    <property type="protein sequence ID" value="GAD59381.1"/>
    <property type="molecule type" value="Genomic_DNA"/>
</dbReference>
<keyword evidence="3" id="KW-1185">Reference proteome</keyword>
<protein>
    <submittedName>
        <fullName evidence="2">Uncharacterized protein</fullName>
    </submittedName>
</protein>
<dbReference type="RefSeq" id="WP_021697476.1">
    <property type="nucleotide sequence ID" value="NZ_BATC01000025.1"/>
</dbReference>
<evidence type="ECO:0000313" key="3">
    <source>
        <dbReference type="Proteomes" id="UP000016569"/>
    </source>
</evidence>
<feature type="signal peptide" evidence="1">
    <location>
        <begin position="1"/>
        <end position="21"/>
    </location>
</feature>
<accession>A0A8E0TSJ5</accession>
<evidence type="ECO:0000313" key="2">
    <source>
        <dbReference type="EMBL" id="GAD59381.1"/>
    </source>
</evidence>
<name>A0A8E0TSJ5_9CAUL</name>
<gene>
    <name evidence="2" type="ORF">MBEBAB_1631</name>
</gene>
<sequence>MKLWAGAAAALLLLGSSPAVAQPAQEPEISAEDIAAASAIPDAFLVRLRSGNGAAAIGQAFAGTMMEYQNAQLQALITYLNTLTDYYGPVTGWELGRQEAFTSRWCAKPTWCSPITARSWPPSTSIADQPAGSCCGSTFTTEAMTCSIRRRRRLRLRLRIRLRPARHRNGADCVGGPRRYSPWEHRG</sequence>